<protein>
    <submittedName>
        <fullName evidence="1">Uncharacterized protein</fullName>
    </submittedName>
</protein>
<accession>W2M830</accession>
<sequence length="275" mass="31194">MRLYFWKAQPLIRQASTMLRTCSRLVRRCAGPPGGRSFSSESRDWLGINSEFISMRGLGITSRVFNGLPDFVRYSRGTPRIFVSGASDEVRSSMYVLSQFPMKTRVDLPEFVQGAERAAHTVLQRLYTQDPEATKTFLEQLAAPESLKALMHKPSASVEDSDIKDRAVLEQLNVNTAALESVAYTWERAGEDVKSEWLSMRVQYDVTEHLLISPKGGESIEDRRAINTQFTWTFEADVTKPEELEWFIVTATPFVEKPAVLTTNAAQEEEEEKEE</sequence>
<dbReference type="AlphaFoldDB" id="W2M830"/>
<evidence type="ECO:0000313" key="1">
    <source>
        <dbReference type="EMBL" id="ETM32485.1"/>
    </source>
</evidence>
<dbReference type="Proteomes" id="UP000054532">
    <property type="component" value="Unassembled WGS sequence"/>
</dbReference>
<proteinExistence type="predicted"/>
<reference evidence="1" key="1">
    <citation type="submission" date="2013-11" db="EMBL/GenBank/DDBJ databases">
        <title>The Genome Sequence of Phytophthora parasitica IAC_01/95.</title>
        <authorList>
            <consortium name="The Broad Institute Genomics Platform"/>
            <person name="Russ C."/>
            <person name="Tyler B."/>
            <person name="Panabieres F."/>
            <person name="Shan W."/>
            <person name="Tripathy S."/>
            <person name="Grunwald N."/>
            <person name="Machado M."/>
            <person name="Johnson C.S."/>
            <person name="Arredondo F."/>
            <person name="Hong C."/>
            <person name="Coffey M."/>
            <person name="Young S.K."/>
            <person name="Zeng Q."/>
            <person name="Gargeya S."/>
            <person name="Fitzgerald M."/>
            <person name="Abouelleil A."/>
            <person name="Alvarado L."/>
            <person name="Chapman S.B."/>
            <person name="Gainer-Dewar J."/>
            <person name="Goldberg J."/>
            <person name="Griggs A."/>
            <person name="Gujja S."/>
            <person name="Hansen M."/>
            <person name="Howarth C."/>
            <person name="Imamovic A."/>
            <person name="Ireland A."/>
            <person name="Larimer J."/>
            <person name="McCowan C."/>
            <person name="Murphy C."/>
            <person name="Pearson M."/>
            <person name="Poon T.W."/>
            <person name="Priest M."/>
            <person name="Roberts A."/>
            <person name="Saif S."/>
            <person name="Shea T."/>
            <person name="Sykes S."/>
            <person name="Wortman J."/>
            <person name="Nusbaum C."/>
            <person name="Birren B."/>
        </authorList>
    </citation>
    <scope>NUCLEOTIDE SEQUENCE [LARGE SCALE GENOMIC DNA]</scope>
    <source>
        <strain evidence="1">IAC_01/95</strain>
    </source>
</reference>
<dbReference type="EMBL" id="KI696305">
    <property type="protein sequence ID" value="ETM32485.1"/>
    <property type="molecule type" value="Genomic_DNA"/>
</dbReference>
<gene>
    <name evidence="1" type="ORF">L914_20095</name>
</gene>
<name>W2M830_PHYNI</name>
<organism evidence="1">
    <name type="scientific">Phytophthora nicotianae</name>
    <name type="common">Potato buckeye rot agent</name>
    <name type="synonym">Phytophthora parasitica</name>
    <dbReference type="NCBI Taxonomy" id="4792"/>
    <lineage>
        <taxon>Eukaryota</taxon>
        <taxon>Sar</taxon>
        <taxon>Stramenopiles</taxon>
        <taxon>Oomycota</taxon>
        <taxon>Peronosporomycetes</taxon>
        <taxon>Peronosporales</taxon>
        <taxon>Peronosporaceae</taxon>
        <taxon>Phytophthora</taxon>
    </lineage>
</organism>